<feature type="non-terminal residue" evidence="1">
    <location>
        <position position="1"/>
    </location>
</feature>
<dbReference type="InterPro" id="IPR013785">
    <property type="entry name" value="Aldolase_TIM"/>
</dbReference>
<gene>
    <name evidence="1" type="ORF">FKY71_15935</name>
</gene>
<reference evidence="1 2" key="1">
    <citation type="submission" date="2019-06" db="EMBL/GenBank/DDBJ databases">
        <title>Metagenome assembled Genome of Spiribacter salinus SL48-SHIP from the microbial mat of Salt Lake 48 (Novosibirsk region, Russia).</title>
        <authorList>
            <person name="Shipova A."/>
            <person name="Rozanov A.S."/>
            <person name="Bryanskaya A.V."/>
            <person name="Peltek S.E."/>
        </authorList>
    </citation>
    <scope>NUCLEOTIDE SEQUENCE [LARGE SCALE GENOMIC DNA]</scope>
    <source>
        <strain evidence="1">SL48-SHIP-2</strain>
    </source>
</reference>
<evidence type="ECO:0000313" key="1">
    <source>
        <dbReference type="EMBL" id="TQE97786.1"/>
    </source>
</evidence>
<evidence type="ECO:0000313" key="2">
    <source>
        <dbReference type="Proteomes" id="UP000315400"/>
    </source>
</evidence>
<dbReference type="AlphaFoldDB" id="A0A540VM64"/>
<dbReference type="EMBL" id="VIFK01000300">
    <property type="protein sequence ID" value="TQE97786.1"/>
    <property type="molecule type" value="Genomic_DNA"/>
</dbReference>
<organism evidence="1 2">
    <name type="scientific">Spiribacter salinus</name>
    <dbReference type="NCBI Taxonomy" id="1335746"/>
    <lineage>
        <taxon>Bacteria</taxon>
        <taxon>Pseudomonadati</taxon>
        <taxon>Pseudomonadota</taxon>
        <taxon>Gammaproteobacteria</taxon>
        <taxon>Chromatiales</taxon>
        <taxon>Ectothiorhodospiraceae</taxon>
        <taxon>Spiribacter</taxon>
    </lineage>
</organism>
<dbReference type="Proteomes" id="UP000315400">
    <property type="component" value="Unassembled WGS sequence"/>
</dbReference>
<name>A0A540VM64_9GAMM</name>
<comment type="caution">
    <text evidence="1">The sequence shown here is derived from an EMBL/GenBank/DDBJ whole genome shotgun (WGS) entry which is preliminary data.</text>
</comment>
<dbReference type="InterPro" id="IPR011060">
    <property type="entry name" value="RibuloseP-bd_barrel"/>
</dbReference>
<proteinExistence type="predicted"/>
<dbReference type="SUPFAM" id="SSF51366">
    <property type="entry name" value="Ribulose-phoshate binding barrel"/>
    <property type="match status" value="1"/>
</dbReference>
<dbReference type="Gene3D" id="3.20.20.70">
    <property type="entry name" value="Aldolase class I"/>
    <property type="match status" value="1"/>
</dbReference>
<protein>
    <submittedName>
        <fullName evidence="1">Ribulose-phosphate 3-epimerase</fullName>
    </submittedName>
</protein>
<accession>A0A540VM64</accession>
<sequence length="38" mass="3752">AVHAGADVVVAGSAVFGGEASVAENIARFRQAVPVEEA</sequence>